<dbReference type="EMBL" id="PQXF01000008">
    <property type="protein sequence ID" value="PXF61070.1"/>
    <property type="molecule type" value="Genomic_DNA"/>
</dbReference>
<reference evidence="1" key="1">
    <citation type="submission" date="2018-01" db="EMBL/GenBank/DDBJ databases">
        <authorList>
            <person name="Krukenberg V."/>
        </authorList>
    </citation>
    <scope>NUCLEOTIDE SEQUENCE</scope>
    <source>
        <strain evidence="1">E20ANME2</strain>
    </source>
</reference>
<name>A0AC61L442_9EURY</name>
<gene>
    <name evidence="1" type="ORF">C4B59_05785</name>
</gene>
<accession>A0AC61L442</accession>
<organism evidence="1 2">
    <name type="scientific">Candidatus Methanogaster sp</name>
    <dbReference type="NCBI Taxonomy" id="3386292"/>
    <lineage>
        <taxon>Archaea</taxon>
        <taxon>Methanobacteriati</taxon>
        <taxon>Methanobacteriota</taxon>
        <taxon>Stenosarchaea group</taxon>
        <taxon>Methanomicrobia</taxon>
        <taxon>Methanosarcinales</taxon>
        <taxon>ANME-2 cluster</taxon>
        <taxon>Candidatus Methanogasteraceae</taxon>
        <taxon>Candidatus Methanogaster</taxon>
    </lineage>
</organism>
<evidence type="ECO:0000313" key="1">
    <source>
        <dbReference type="EMBL" id="PXF61070.1"/>
    </source>
</evidence>
<evidence type="ECO:0000313" key="2">
    <source>
        <dbReference type="Proteomes" id="UP000248329"/>
    </source>
</evidence>
<dbReference type="Proteomes" id="UP000248329">
    <property type="component" value="Unassembled WGS sequence"/>
</dbReference>
<proteinExistence type="predicted"/>
<protein>
    <submittedName>
        <fullName evidence="1">S9 family peptidase</fullName>
    </submittedName>
</protein>
<comment type="caution">
    <text evidence="1">The sequence shown here is derived from an EMBL/GenBank/DDBJ whole genome shotgun (WGS) entry which is preliminary data.</text>
</comment>
<sequence>MRKALLVLLILAALLSSACIDDEKSKNGIGTPATGEPDEKVHRENCSQIIPREVLFGNPDKESPLLSPDGTRISYLAPVGGVMNIWVGPADNPGAAEPVTDDTGHGIRYYAWAYTSKHILYIRDRAGDENWRAYSVDPITRETIDLTPFEDMQAIVYGISPKCPGEIVVAMNDRDPELHDFYRVNITTGERILIQVNEGFLCFVTDDDYTVRFAVRVTADGGIELLKPSETGGWKLFTTIPMADTFTTDSRGFDRTGAIMYLIDSRDRDTAALFAVDTESGERTLIATNARTDVSDVMIHPTKKNVQAVAFTYARKNWQVIDKSIVDDFVYLSVVADGDFEIVSRTLDDRYWMVAYEMDDGPVRYYRYDRTKRNAEFLFTNRAALEDLPLSKIRPVVIKSRDGLDLVSYYTLPAGSGNGGDRDGHPDEPLPMVLLVHEGPWARDDWGYSAESQWLANRGYAVLNVNFRSSTGFGKAVTNAGDLEWGGKMHDDLIDAVDWAVREGVADPDRVAIMGRCYGGYAALWGMTSTPETFACGVDISGPSNLVTLLETVPPYWQPMIEVLTTRIGDYRTEEGRAFLSERSPLTYVNRIENPLLIAHGANDPRVKQAESDQIVRVMQERNISVTYLLYPDEGQEFARPENELSFYAVTEAFLAEHLGGRYEPIDDDLDGSSIAVPVGAEEVPGLAEAMADHNAPGNKSGSH</sequence>